<dbReference type="Proteomes" id="UP000266861">
    <property type="component" value="Unassembled WGS sequence"/>
</dbReference>
<dbReference type="EMBL" id="PQFF01000550">
    <property type="protein sequence ID" value="RHZ45323.1"/>
    <property type="molecule type" value="Genomic_DNA"/>
</dbReference>
<organism evidence="1 2">
    <name type="scientific">Diversispora epigaea</name>
    <dbReference type="NCBI Taxonomy" id="1348612"/>
    <lineage>
        <taxon>Eukaryota</taxon>
        <taxon>Fungi</taxon>
        <taxon>Fungi incertae sedis</taxon>
        <taxon>Mucoromycota</taxon>
        <taxon>Glomeromycotina</taxon>
        <taxon>Glomeromycetes</taxon>
        <taxon>Diversisporales</taxon>
        <taxon>Diversisporaceae</taxon>
        <taxon>Diversispora</taxon>
    </lineage>
</organism>
<proteinExistence type="predicted"/>
<evidence type="ECO:0000313" key="1">
    <source>
        <dbReference type="EMBL" id="RHZ45323.1"/>
    </source>
</evidence>
<name>A0A397G8T5_9GLOM</name>
<gene>
    <name evidence="1" type="ORF">Glove_681g12</name>
</gene>
<sequence length="95" mass="11424">MRNARGIQKRFFPTLVQDRGSFNSDFTPMGREAYLRIKLYEVWTCYVDTTIEEKIPRPSIFFIFRTSHLKMNIISNTFILLLQQKFRISQENLEQ</sequence>
<comment type="caution">
    <text evidence="1">The sequence shown here is derived from an EMBL/GenBank/DDBJ whole genome shotgun (WGS) entry which is preliminary data.</text>
</comment>
<accession>A0A397G8T5</accession>
<evidence type="ECO:0000313" key="2">
    <source>
        <dbReference type="Proteomes" id="UP000266861"/>
    </source>
</evidence>
<keyword evidence="2" id="KW-1185">Reference proteome</keyword>
<protein>
    <submittedName>
        <fullName evidence="1">Uncharacterized protein</fullName>
    </submittedName>
</protein>
<dbReference type="AlphaFoldDB" id="A0A397G8T5"/>
<reference evidence="1 2" key="1">
    <citation type="submission" date="2018-08" db="EMBL/GenBank/DDBJ databases">
        <title>Genome and evolution of the arbuscular mycorrhizal fungus Diversispora epigaea (formerly Glomus versiforme) and its bacterial endosymbionts.</title>
        <authorList>
            <person name="Sun X."/>
            <person name="Fei Z."/>
            <person name="Harrison M."/>
        </authorList>
    </citation>
    <scope>NUCLEOTIDE SEQUENCE [LARGE SCALE GENOMIC DNA]</scope>
    <source>
        <strain evidence="1 2">IT104</strain>
    </source>
</reference>